<dbReference type="InterPro" id="IPR041569">
    <property type="entry name" value="AAA_lid_3"/>
</dbReference>
<comment type="caution">
    <text evidence="9">The sequence shown here is derived from an EMBL/GenBank/DDBJ whole genome shotgun (WGS) entry which is preliminary data.</text>
</comment>
<dbReference type="InterPro" id="IPR003593">
    <property type="entry name" value="AAA+_ATPase"/>
</dbReference>
<keyword evidence="7" id="KW-0472">Membrane</keyword>
<feature type="domain" description="AAA+ ATPase" evidence="8">
    <location>
        <begin position="120"/>
        <end position="257"/>
    </location>
</feature>
<dbReference type="Pfam" id="PF00004">
    <property type="entry name" value="AAA"/>
    <property type="match status" value="1"/>
</dbReference>
<keyword evidence="5" id="KW-0496">Mitochondrion</keyword>
<evidence type="ECO:0000256" key="6">
    <source>
        <dbReference type="RuleBase" id="RU003651"/>
    </source>
</evidence>
<dbReference type="Proteomes" id="UP000292052">
    <property type="component" value="Unassembled WGS sequence"/>
</dbReference>
<feature type="transmembrane region" description="Helical" evidence="7">
    <location>
        <begin position="15"/>
        <end position="32"/>
    </location>
</feature>
<dbReference type="GO" id="GO:0140570">
    <property type="term" value="P:extraction of mislocalized protein from mitochondrial outer membrane"/>
    <property type="evidence" value="ECO:0007669"/>
    <property type="project" value="TreeGrafter"/>
</dbReference>
<keyword evidence="4 6" id="KW-0067">ATP-binding</keyword>
<dbReference type="OrthoDB" id="10254455at2759"/>
<dbReference type="PROSITE" id="PS00674">
    <property type="entry name" value="AAA"/>
    <property type="match status" value="1"/>
</dbReference>
<dbReference type="InterPro" id="IPR003959">
    <property type="entry name" value="ATPase_AAA_core"/>
</dbReference>
<dbReference type="AlphaFoldDB" id="A0A482W7Y1"/>
<keyword evidence="7" id="KW-0812">Transmembrane</keyword>
<keyword evidence="7" id="KW-1133">Transmembrane helix</keyword>
<evidence type="ECO:0000256" key="5">
    <source>
        <dbReference type="ARBA" id="ARBA00023128"/>
    </source>
</evidence>
<dbReference type="PANTHER" id="PTHR45644">
    <property type="entry name" value="AAA ATPASE, PUTATIVE (AFU_ORTHOLOGUE AFUA_2G12920)-RELATED-RELATED"/>
    <property type="match status" value="1"/>
</dbReference>
<keyword evidence="2 6" id="KW-0547">Nucleotide-binding</keyword>
<dbReference type="SUPFAM" id="SSF52540">
    <property type="entry name" value="P-loop containing nucleoside triphosphate hydrolases"/>
    <property type="match status" value="1"/>
</dbReference>
<evidence type="ECO:0000256" key="3">
    <source>
        <dbReference type="ARBA" id="ARBA00022787"/>
    </source>
</evidence>
<keyword evidence="10" id="KW-1185">Reference proteome</keyword>
<evidence type="ECO:0000256" key="1">
    <source>
        <dbReference type="ARBA" id="ARBA00004572"/>
    </source>
</evidence>
<sequence length="365" mass="40760">MKHEEEIVKNIKSGFIDGLIVTIVGLIGFGIVKKCIDHYKRKNYGKTKTLLSSLGFKNVIPTLNDYELSIASQLIDPSAIDVTFADIAGLDNIIESIKTEIILPLLTYPIMRQKFRHFQPPKGVLLHGPPGCGKTMIAKATAKEAGARFINLAIPTLTDKWYGESQKYALAVFTLAQKLQPCIIFVDEIDTFLRSRRITDHEVTAMMKAQFMILWDGLNSKKDECGVVVLGATNRPHDVDEAILRRMPSRFEIPKPDRRQRQQILNLLLAGESLQDDVDVEKLAESTNGFSASDLKELCRSALSAPICQRASEILELASATDKTKLSRFLADLRNVNHGDFQAVLARIDERSDLKGHDHSCSRSE</sequence>
<dbReference type="GO" id="GO:0005741">
    <property type="term" value="C:mitochondrial outer membrane"/>
    <property type="evidence" value="ECO:0007669"/>
    <property type="project" value="UniProtKB-SubCell"/>
</dbReference>
<dbReference type="InterPro" id="IPR027417">
    <property type="entry name" value="P-loop_NTPase"/>
</dbReference>
<accession>A0A482W7Y1</accession>
<comment type="similarity">
    <text evidence="6">Belongs to the AAA ATPase family.</text>
</comment>
<evidence type="ECO:0000256" key="4">
    <source>
        <dbReference type="ARBA" id="ARBA00022840"/>
    </source>
</evidence>
<reference evidence="9 10" key="1">
    <citation type="submission" date="2017-03" db="EMBL/GenBank/DDBJ databases">
        <title>Genome of the blue death feigning beetle - Asbolus verrucosus.</title>
        <authorList>
            <person name="Rider S.D."/>
        </authorList>
    </citation>
    <scope>NUCLEOTIDE SEQUENCE [LARGE SCALE GENOMIC DNA]</scope>
    <source>
        <strain evidence="9">Butters</strain>
        <tissue evidence="9">Head and leg muscle</tissue>
    </source>
</reference>
<dbReference type="SMART" id="SM00382">
    <property type="entry name" value="AAA"/>
    <property type="match status" value="1"/>
</dbReference>
<dbReference type="GO" id="GO:0016887">
    <property type="term" value="F:ATP hydrolysis activity"/>
    <property type="evidence" value="ECO:0007669"/>
    <property type="project" value="InterPro"/>
</dbReference>
<evidence type="ECO:0000259" key="8">
    <source>
        <dbReference type="SMART" id="SM00382"/>
    </source>
</evidence>
<gene>
    <name evidence="9" type="ORF">BDFB_006415</name>
</gene>
<organism evidence="9 10">
    <name type="scientific">Asbolus verrucosus</name>
    <name type="common">Desert ironclad beetle</name>
    <dbReference type="NCBI Taxonomy" id="1661398"/>
    <lineage>
        <taxon>Eukaryota</taxon>
        <taxon>Metazoa</taxon>
        <taxon>Ecdysozoa</taxon>
        <taxon>Arthropoda</taxon>
        <taxon>Hexapoda</taxon>
        <taxon>Insecta</taxon>
        <taxon>Pterygota</taxon>
        <taxon>Neoptera</taxon>
        <taxon>Endopterygota</taxon>
        <taxon>Coleoptera</taxon>
        <taxon>Polyphaga</taxon>
        <taxon>Cucujiformia</taxon>
        <taxon>Tenebrionidae</taxon>
        <taxon>Pimeliinae</taxon>
        <taxon>Asbolus</taxon>
    </lineage>
</organism>
<proteinExistence type="inferred from homology"/>
<evidence type="ECO:0000256" key="7">
    <source>
        <dbReference type="SAM" id="Phobius"/>
    </source>
</evidence>
<protein>
    <submittedName>
        <fullName evidence="9">AAA and/or Mg chelatase domain containing protein</fullName>
    </submittedName>
</protein>
<dbReference type="EMBL" id="QDEB01018932">
    <property type="protein sequence ID" value="RZC41256.1"/>
    <property type="molecule type" value="Genomic_DNA"/>
</dbReference>
<name>A0A482W7Y1_ASBVE</name>
<dbReference type="Pfam" id="PF17862">
    <property type="entry name" value="AAA_lid_3"/>
    <property type="match status" value="1"/>
</dbReference>
<dbReference type="Gene3D" id="1.10.8.60">
    <property type="match status" value="1"/>
</dbReference>
<evidence type="ECO:0000313" key="9">
    <source>
        <dbReference type="EMBL" id="RZC41256.1"/>
    </source>
</evidence>
<dbReference type="FunFam" id="3.40.50.300:FF:000538">
    <property type="entry name" value="ATPase family AAA domain-containing protein 1"/>
    <property type="match status" value="1"/>
</dbReference>
<dbReference type="Gene3D" id="3.40.50.300">
    <property type="entry name" value="P-loop containing nucleotide triphosphate hydrolases"/>
    <property type="match status" value="1"/>
</dbReference>
<keyword evidence="3" id="KW-1000">Mitochondrion outer membrane</keyword>
<evidence type="ECO:0000313" key="10">
    <source>
        <dbReference type="Proteomes" id="UP000292052"/>
    </source>
</evidence>
<evidence type="ECO:0000256" key="2">
    <source>
        <dbReference type="ARBA" id="ARBA00022741"/>
    </source>
</evidence>
<dbReference type="InterPro" id="IPR003960">
    <property type="entry name" value="ATPase_AAA_CS"/>
</dbReference>
<dbReference type="InterPro" id="IPR051701">
    <property type="entry name" value="Mito_OM_Translocase_MSP1"/>
</dbReference>
<comment type="subcellular location">
    <subcellularLocation>
        <location evidence="1">Mitochondrion outer membrane</location>
        <topology evidence="1">Single-pass membrane protein</topology>
    </subcellularLocation>
</comment>
<dbReference type="GO" id="GO:0005524">
    <property type="term" value="F:ATP binding"/>
    <property type="evidence" value="ECO:0007669"/>
    <property type="project" value="UniProtKB-KW"/>
</dbReference>
<dbReference type="STRING" id="1661398.A0A482W7Y1"/>
<dbReference type="PANTHER" id="PTHR45644:SF3">
    <property type="entry name" value="FI08533P-RELATED"/>
    <property type="match status" value="1"/>
</dbReference>